<protein>
    <recommendedName>
        <fullName evidence="4">Transposase</fullName>
    </recommendedName>
</protein>
<dbReference type="RefSeq" id="WP_351956208.1">
    <property type="nucleotide sequence ID" value="NZ_JBEOZM010000003.1"/>
</dbReference>
<name>A0ABV1TBZ9_9ACTN</name>
<accession>A0ABV1TBZ9</accession>
<evidence type="ECO:0000313" key="2">
    <source>
        <dbReference type="EMBL" id="MER6267571.1"/>
    </source>
</evidence>
<comment type="caution">
    <text evidence="2">The sequence shown here is derived from an EMBL/GenBank/DDBJ whole genome shotgun (WGS) entry which is preliminary data.</text>
</comment>
<evidence type="ECO:0000313" key="3">
    <source>
        <dbReference type="Proteomes" id="UP001490365"/>
    </source>
</evidence>
<proteinExistence type="predicted"/>
<reference evidence="2 3" key="1">
    <citation type="submission" date="2024-06" db="EMBL/GenBank/DDBJ databases">
        <title>The Natural Products Discovery Center: Release of the First 8490 Sequenced Strains for Exploring Actinobacteria Biosynthetic Diversity.</title>
        <authorList>
            <person name="Kalkreuter E."/>
            <person name="Kautsar S.A."/>
            <person name="Yang D."/>
            <person name="Bader C.D."/>
            <person name="Teijaro C.N."/>
            <person name="Fluegel L."/>
            <person name="Davis C.M."/>
            <person name="Simpson J.R."/>
            <person name="Lauterbach L."/>
            <person name="Steele A.D."/>
            <person name="Gui C."/>
            <person name="Meng S."/>
            <person name="Li G."/>
            <person name="Viehrig K."/>
            <person name="Ye F."/>
            <person name="Su P."/>
            <person name="Kiefer A.F."/>
            <person name="Nichols A."/>
            <person name="Cepeda A.J."/>
            <person name="Yan W."/>
            <person name="Fan B."/>
            <person name="Jiang Y."/>
            <person name="Adhikari A."/>
            <person name="Zheng C.-J."/>
            <person name="Schuster L."/>
            <person name="Cowan T.M."/>
            <person name="Smanski M.J."/>
            <person name="Chevrette M.G."/>
            <person name="De Carvalho L.P.S."/>
            <person name="Shen B."/>
        </authorList>
    </citation>
    <scope>NUCLEOTIDE SEQUENCE [LARGE SCALE GENOMIC DNA]</scope>
    <source>
        <strain evidence="2 3">NPDC001694</strain>
    </source>
</reference>
<organism evidence="2 3">
    <name type="scientific">Streptomyces sp. 900105755</name>
    <dbReference type="NCBI Taxonomy" id="3154389"/>
    <lineage>
        <taxon>Bacteria</taxon>
        <taxon>Bacillati</taxon>
        <taxon>Actinomycetota</taxon>
        <taxon>Actinomycetes</taxon>
        <taxon>Kitasatosporales</taxon>
        <taxon>Streptomycetaceae</taxon>
        <taxon>Streptomyces</taxon>
    </lineage>
</organism>
<evidence type="ECO:0000256" key="1">
    <source>
        <dbReference type="SAM" id="MobiDB-lite"/>
    </source>
</evidence>
<sequence>MVGSQPISSGEAAVADESGPAAEGSGIVDSGGVLVLAHSEKHHAIAAWKKTFRRHPAPPGNT</sequence>
<dbReference type="EMBL" id="JBEOZM010000003">
    <property type="protein sequence ID" value="MER6267571.1"/>
    <property type="molecule type" value="Genomic_DNA"/>
</dbReference>
<evidence type="ECO:0008006" key="4">
    <source>
        <dbReference type="Google" id="ProtNLM"/>
    </source>
</evidence>
<keyword evidence="3" id="KW-1185">Reference proteome</keyword>
<feature type="region of interest" description="Disordered" evidence="1">
    <location>
        <begin position="1"/>
        <end position="28"/>
    </location>
</feature>
<dbReference type="Proteomes" id="UP001490365">
    <property type="component" value="Unassembled WGS sequence"/>
</dbReference>
<gene>
    <name evidence="2" type="ORF">ABT211_09760</name>
</gene>